<dbReference type="GO" id="GO:0003677">
    <property type="term" value="F:DNA binding"/>
    <property type="evidence" value="ECO:0007669"/>
    <property type="project" value="InterPro"/>
</dbReference>
<dbReference type="SUPFAM" id="SSF46894">
    <property type="entry name" value="C-terminal effector domain of the bipartite response regulators"/>
    <property type="match status" value="1"/>
</dbReference>
<accession>A0A378FQ78</accession>
<evidence type="ECO:0000256" key="1">
    <source>
        <dbReference type="SAM" id="Phobius"/>
    </source>
</evidence>
<protein>
    <submittedName>
        <fullName evidence="2">LuxR family transcriptional regulator</fullName>
    </submittedName>
</protein>
<organism evidence="2 3">
    <name type="scientific">Klebsiella pneumoniae</name>
    <dbReference type="NCBI Taxonomy" id="573"/>
    <lineage>
        <taxon>Bacteria</taxon>
        <taxon>Pseudomonadati</taxon>
        <taxon>Pseudomonadota</taxon>
        <taxon>Gammaproteobacteria</taxon>
        <taxon>Enterobacterales</taxon>
        <taxon>Enterobacteriaceae</taxon>
        <taxon>Klebsiella/Raoultella group</taxon>
        <taxon>Klebsiella</taxon>
        <taxon>Klebsiella pneumoniae complex</taxon>
    </lineage>
</organism>
<dbReference type="GO" id="GO:0006355">
    <property type="term" value="P:regulation of DNA-templated transcription"/>
    <property type="evidence" value="ECO:0007669"/>
    <property type="project" value="InterPro"/>
</dbReference>
<keyword evidence="1" id="KW-1133">Transmembrane helix</keyword>
<keyword evidence="1" id="KW-0472">Membrane</keyword>
<keyword evidence="1" id="KW-0812">Transmembrane</keyword>
<gene>
    <name evidence="2" type="ORF">NCTC9617_02499</name>
</gene>
<dbReference type="InterPro" id="IPR016032">
    <property type="entry name" value="Sig_transdc_resp-reg_C-effctor"/>
</dbReference>
<dbReference type="Proteomes" id="UP000255167">
    <property type="component" value="Unassembled WGS sequence"/>
</dbReference>
<sequence>MSHHNTCYRSEHYDLWFDNGFLLYGMSLILNSLPASYFRKKHVFFTSDNYFAVLQHNYNRRDTLFILLTEGNDLNFLSELPMLRLPANSTPEELKIFLHQPTRYYKTHPAPGASVQFTEREKKVIQLISNGEAVASIGRSLNLHIKTIYQIRLNLIKSSAAAVEPIFLISAAAKRSNPGARFTCNQALKP</sequence>
<dbReference type="AlphaFoldDB" id="A0A378FQ78"/>
<name>A0A378FQ78_KLEPN</name>
<reference evidence="2 3" key="1">
    <citation type="submission" date="2018-06" db="EMBL/GenBank/DDBJ databases">
        <authorList>
            <consortium name="Pathogen Informatics"/>
            <person name="Doyle S."/>
        </authorList>
    </citation>
    <scope>NUCLEOTIDE SEQUENCE [LARGE SCALE GENOMIC DNA]</scope>
    <source>
        <strain evidence="2 3">NCTC9617</strain>
    </source>
</reference>
<dbReference type="EMBL" id="UGNC01000005">
    <property type="protein sequence ID" value="STW45999.1"/>
    <property type="molecule type" value="Genomic_DNA"/>
</dbReference>
<evidence type="ECO:0000313" key="2">
    <source>
        <dbReference type="EMBL" id="STW45999.1"/>
    </source>
</evidence>
<evidence type="ECO:0000313" key="3">
    <source>
        <dbReference type="Proteomes" id="UP000255167"/>
    </source>
</evidence>
<proteinExistence type="predicted"/>
<feature type="transmembrane region" description="Helical" evidence="1">
    <location>
        <begin position="20"/>
        <end position="38"/>
    </location>
</feature>